<dbReference type="Gene3D" id="1.10.132.30">
    <property type="match status" value="1"/>
</dbReference>
<reference evidence="9" key="1">
    <citation type="submission" date="2018-02" db="EMBL/GenBank/DDBJ databases">
        <title>Evolution and diversity of non-photosynthetic diatom plastid genomes.</title>
        <authorList>
            <person name="Kamikawa R."/>
            <person name="Ishii K."/>
        </authorList>
    </citation>
    <scope>NUCLEOTIDE SEQUENCE</scope>
    <source>
        <strain evidence="9">NIES 3576</strain>
    </source>
</reference>
<sequence>MKKYTYNNNFIRKKDLHNLIKWTLSNYDIINTSLLIDKLKYLGFSYATQGAISISIEDLKVPANKKLLLQKIESQIFKTENYYFEGKITEIERFQRILNLWEATNNFLKSQVIQYFKKYDPFNSVYIMAFSGARGNITQVRQLIGMRGLMANQHGQIIDLPIVQNFQEGLTVTDYLISTYGARKGLIDTALKTADSGYLTRRLVDVAQDIIVRENDCYTSSGLSFSLLNKEDIVGRINCDNILDPITNKILIKKNTEITLNIFNRLKKKKVTELKIRSPLTCKLYRSVCQKCYGWDLSSNQNLVDIGSAVGILAGQSIGEPGTQLTMRTFHTGGAVDIIGTRSDSSPLTGVFQYCSDFEGLPFRTSIGSIGRIIKEAGSAIIIPLDQRKKILKLDLLPDDVIFLKNNQFISEGAPIGHLSQPEMLNDTVKEPIRAIYSGEIELANHKHRIKNLTNDNIIWVLSSKIIFSPIKAFINFYSDYKINKNNSIFRSKINSNSNGFLFLYKKDKKNSLEGELVLKENKEFYLKKSKLQKLTKKINRNNFFLKNKRSSCLLNISEENTIKSKNIFGKLILKNFFPSAGGIPFYDNINKDKESQFSYATRIKTKLYLPLTILRTLIWINEEQYNINSRKKKIHIRSGNTISKGSLIFGKKKSRTSGLVQIFRKSKIANIKIKSGVLLNKIKSQRKKNFLHNKLFFPGELNRKTFLFFEDMSTKKINKLLKRFIEIYEIPLLDIKLKDIKFSDFRVKLNYLHPSDYYLKYTKKFNILSTDIKNFDISFKNKRIKFSNKSNRLQVSFNPVISFNNYIISKLYNKYLNISTLAQKKQYISIYTILSFLENITPISIEIIKIKEKNTNIKHLSLILNSDCFQIKKSDANIKSNEQYIKKKNVIGKILFTTNDSYIIQKGMPYFFPNSKSYKINPNKFLNIKKKVLTTAEYLPLSKTYKNYALKEHSYVDCIGNRYFRPSILSRLENHIYTSYHFMPEFLYEFKNFDWMYSNKEFNRIKKHLRNKKALLTLIVGKKQNKIKSNSLKSFKIVPLVSNLYGRDNEEPELRRHVLNYNKEMANLTYFNHGDYILSGEILGFLNIKKRIANDIVQGLPQISAAFEARKSLKKIALTTFIDSNHKFHKMGIPLYQEKNINPHKFLQIYFTYYGLKRETIYQKNKILRKKSLLNNYEAVYRSFKKVEFLILNFINETYKEQGVKINLKHFEIIIKQMTGRVMITKSNDCDYFPGEIVSIYYIKYLISIFQQSNKKLPIYVPLLFGISRTALSSPSFLSAASFQETINVLKFAAIEGRVDWLRGLKENVITGNLLPVGSGKISLKNAFRKTLKS</sequence>
<dbReference type="GO" id="GO:0003899">
    <property type="term" value="F:DNA-directed RNA polymerase activity"/>
    <property type="evidence" value="ECO:0007669"/>
    <property type="project" value="UniProtKB-EC"/>
</dbReference>
<dbReference type="GO" id="GO:0006351">
    <property type="term" value="P:DNA-templated transcription"/>
    <property type="evidence" value="ECO:0007669"/>
    <property type="project" value="InterPro"/>
</dbReference>
<dbReference type="InterPro" id="IPR045867">
    <property type="entry name" value="DNA-dir_RpoC_beta_prime"/>
</dbReference>
<feature type="domain" description="RNA polymerase Rpb1" evidence="8">
    <location>
        <begin position="88"/>
        <end position="166"/>
    </location>
</feature>
<dbReference type="GO" id="GO:0000428">
    <property type="term" value="C:DNA-directed RNA polymerase complex"/>
    <property type="evidence" value="ECO:0007669"/>
    <property type="project" value="UniProtKB-KW"/>
</dbReference>
<dbReference type="Gene3D" id="1.10.1790.20">
    <property type="match status" value="1"/>
</dbReference>
<dbReference type="Pfam" id="PF04998">
    <property type="entry name" value="RNA_pol_Rpb1_5"/>
    <property type="match status" value="1"/>
</dbReference>
<protein>
    <recommendedName>
        <fullName evidence="1">DNA-directed RNA polymerase</fullName>
        <ecNumber evidence="1">2.7.7.6</ecNumber>
    </recommendedName>
</protein>
<dbReference type="PANTHER" id="PTHR19376:SF63">
    <property type="entry name" value="DNA-DIRECTED RNA POLYMERASE SUBUNIT BETA"/>
    <property type="match status" value="1"/>
</dbReference>
<keyword evidence="6" id="KW-0804">Transcription</keyword>
<evidence type="ECO:0000256" key="4">
    <source>
        <dbReference type="ARBA" id="ARBA00022695"/>
    </source>
</evidence>
<evidence type="ECO:0000259" key="7">
    <source>
        <dbReference type="Pfam" id="PF04998"/>
    </source>
</evidence>
<evidence type="ECO:0000313" key="9">
    <source>
        <dbReference type="EMBL" id="BBC77647.1"/>
    </source>
</evidence>
<accession>A0A2Z5ZB74</accession>
<proteinExistence type="predicted"/>
<keyword evidence="3" id="KW-0808">Transferase</keyword>
<dbReference type="SUPFAM" id="SSF64484">
    <property type="entry name" value="beta and beta-prime subunits of DNA dependent RNA-polymerase"/>
    <property type="match status" value="1"/>
</dbReference>
<feature type="domain" description="RNA polymerase Rpb1" evidence="7">
    <location>
        <begin position="169"/>
        <end position="1231"/>
    </location>
</feature>
<evidence type="ECO:0000256" key="5">
    <source>
        <dbReference type="ARBA" id="ARBA00022833"/>
    </source>
</evidence>
<dbReference type="InterPro" id="IPR038120">
    <property type="entry name" value="Rpb1_funnel_sf"/>
</dbReference>
<evidence type="ECO:0000259" key="8">
    <source>
        <dbReference type="Pfam" id="PF05000"/>
    </source>
</evidence>
<geneLocation type="plastid" evidence="9"/>
<dbReference type="GO" id="GO:0003677">
    <property type="term" value="F:DNA binding"/>
    <property type="evidence" value="ECO:0007669"/>
    <property type="project" value="InterPro"/>
</dbReference>
<dbReference type="Gene3D" id="1.10.274.100">
    <property type="entry name" value="RNA polymerase Rpb1, domain 3"/>
    <property type="match status" value="1"/>
</dbReference>
<dbReference type="InterPro" id="IPR007081">
    <property type="entry name" value="RNA_pol_Rpb1_5"/>
</dbReference>
<evidence type="ECO:0000256" key="6">
    <source>
        <dbReference type="ARBA" id="ARBA00023163"/>
    </source>
</evidence>
<keyword evidence="9" id="KW-0934">Plastid</keyword>
<organism evidence="9">
    <name type="scientific">Nitzschia sp. NIES-3576</name>
    <dbReference type="NCBI Taxonomy" id="2083273"/>
    <lineage>
        <taxon>Eukaryota</taxon>
        <taxon>Sar</taxon>
        <taxon>Stramenopiles</taxon>
        <taxon>Ochrophyta</taxon>
        <taxon>Bacillariophyta</taxon>
        <taxon>Bacillariophyceae</taxon>
        <taxon>Bacillariophycidae</taxon>
        <taxon>Bacillariales</taxon>
        <taxon>Bacillariaceae</taxon>
        <taxon>Nitzschia</taxon>
    </lineage>
</organism>
<dbReference type="Pfam" id="PF05000">
    <property type="entry name" value="RNA_pol_Rpb1_4"/>
    <property type="match status" value="1"/>
</dbReference>
<gene>
    <name evidence="9" type="primary">rpoC2</name>
</gene>
<evidence type="ECO:0000256" key="2">
    <source>
        <dbReference type="ARBA" id="ARBA00022478"/>
    </source>
</evidence>
<dbReference type="EMBL" id="AP018508">
    <property type="protein sequence ID" value="BBC77647.1"/>
    <property type="molecule type" value="Genomic_DNA"/>
</dbReference>
<dbReference type="InterPro" id="IPR012756">
    <property type="entry name" value="DNA-dir_RpoC2_beta_pp"/>
</dbReference>
<dbReference type="CDD" id="cd02655">
    <property type="entry name" value="RNAP_beta'_C"/>
    <property type="match status" value="1"/>
</dbReference>
<keyword evidence="4" id="KW-0548">Nucleotidyltransferase</keyword>
<dbReference type="PANTHER" id="PTHR19376">
    <property type="entry name" value="DNA-DIRECTED RNA POLYMERASE"/>
    <property type="match status" value="1"/>
</dbReference>
<keyword evidence="5" id="KW-0862">Zinc</keyword>
<name>A0A2Z5ZB74_9STRA</name>
<dbReference type="InterPro" id="IPR007083">
    <property type="entry name" value="RNA_pol_Rpb1_4"/>
</dbReference>
<dbReference type="NCBIfam" id="TIGR02388">
    <property type="entry name" value="rpoC2_cyan"/>
    <property type="match status" value="1"/>
</dbReference>
<evidence type="ECO:0000256" key="1">
    <source>
        <dbReference type="ARBA" id="ARBA00012418"/>
    </source>
</evidence>
<keyword evidence="2" id="KW-0240">DNA-directed RNA polymerase</keyword>
<evidence type="ECO:0000256" key="3">
    <source>
        <dbReference type="ARBA" id="ARBA00022679"/>
    </source>
</evidence>
<dbReference type="EC" id="2.7.7.6" evidence="1"/>
<dbReference type="InterPro" id="IPR042102">
    <property type="entry name" value="RNA_pol_Rpb1_3_sf"/>
</dbReference>
<dbReference type="Gene3D" id="1.10.150.390">
    <property type="match status" value="1"/>
</dbReference>